<evidence type="ECO:0000256" key="10">
    <source>
        <dbReference type="HAMAP-Rule" id="MF_00815"/>
    </source>
</evidence>
<protein>
    <recommendedName>
        <fullName evidence="10">ATP synthase gamma chain</fullName>
    </recommendedName>
    <alternativeName>
        <fullName evidence="10">ATP synthase F1 sector gamma subunit</fullName>
    </alternativeName>
    <alternativeName>
        <fullName evidence="10">F-ATPase gamma subunit</fullName>
    </alternativeName>
</protein>
<proteinExistence type="inferred from homology"/>
<dbReference type="SUPFAM" id="SSF52943">
    <property type="entry name" value="ATP synthase (F1-ATPase), gamma subunit"/>
    <property type="match status" value="1"/>
</dbReference>
<evidence type="ECO:0000256" key="6">
    <source>
        <dbReference type="ARBA" id="ARBA00023065"/>
    </source>
</evidence>
<dbReference type="CDD" id="cd12151">
    <property type="entry name" value="F1-ATPase_gamma"/>
    <property type="match status" value="1"/>
</dbReference>
<dbReference type="GO" id="GO:0005886">
    <property type="term" value="C:plasma membrane"/>
    <property type="evidence" value="ECO:0007669"/>
    <property type="project" value="UniProtKB-SubCell"/>
</dbReference>
<dbReference type="Proteomes" id="UP000185544">
    <property type="component" value="Chromosome"/>
</dbReference>
<keyword evidence="4 10" id="KW-0813">Transport</keyword>
<evidence type="ECO:0000256" key="9">
    <source>
        <dbReference type="ARBA" id="ARBA00023310"/>
    </source>
</evidence>
<comment type="similarity">
    <text evidence="3 10">Belongs to the ATPase gamma chain family.</text>
</comment>
<comment type="subunit">
    <text evidence="10">F-type ATPases have 2 components, CF(1) - the catalytic core - and CF(0) - the membrane proton channel. CF(1) has five subunits: alpha(3), beta(3), gamma(1), delta(1), epsilon(1). CF(0) has three main subunits: a, b and c.</text>
</comment>
<keyword evidence="6 10" id="KW-0406">Ion transport</keyword>
<keyword evidence="9 10" id="KW-0066">ATP synthesis</keyword>
<accession>A0A1L6MXW7</accession>
<dbReference type="STRING" id="1882918.BCY86_07005"/>
<comment type="function">
    <text evidence="1 10">Produces ATP from ADP in the presence of a proton gradient across the membrane. The gamma chain is believed to be important in regulating ATPase activity and the flow of protons through the CF(0) complex.</text>
</comment>
<sequence>MPSLKSIRTRISSVKSTCKMTSAMKMVAGAKLVRAQQHMLIFRSYAKAISELLRAVSVSSTPGGSEIPLSHVHPLFAHREEKRVLFVLFSSDRGLCGGFNTNLNKITEREWNTKTKEEKTVEFATIGRKGRDFFIQRGAHLQRDFTQVYENINLEQANHIAQWLIPGAINGEWDAIYLFYNQFKNALAQQVTYQKLLPFSFEDPEPISSQAAQEGIYGSKEYLFEPNPQNFVQMLVPKFIQIGIYTAMLESYASELAARMATMDAATQNAKEMIKRLTLVYNRARQASITKELIEILGGAEALKA</sequence>
<dbReference type="GO" id="GO:0046933">
    <property type="term" value="F:proton-transporting ATP synthase activity, rotational mechanism"/>
    <property type="evidence" value="ECO:0007669"/>
    <property type="project" value="UniProtKB-UniRule"/>
</dbReference>
<comment type="subcellular location">
    <subcellularLocation>
        <location evidence="10">Cell membrane</location>
        <topology evidence="10">Peripheral membrane protein</topology>
    </subcellularLocation>
    <subcellularLocation>
        <location evidence="2">Membrane</location>
        <topology evidence="2">Peripheral membrane protein</topology>
    </subcellularLocation>
</comment>
<dbReference type="PRINTS" id="PR00126">
    <property type="entry name" value="ATPASEGAMMA"/>
</dbReference>
<evidence type="ECO:0000256" key="4">
    <source>
        <dbReference type="ARBA" id="ARBA00022448"/>
    </source>
</evidence>
<name>A0A1L6MXW7_9BACT</name>
<keyword evidence="12" id="KW-1185">Reference proteome</keyword>
<dbReference type="EMBL" id="CP016908">
    <property type="protein sequence ID" value="APS00451.1"/>
    <property type="molecule type" value="Genomic_DNA"/>
</dbReference>
<evidence type="ECO:0000256" key="8">
    <source>
        <dbReference type="ARBA" id="ARBA00023196"/>
    </source>
</evidence>
<organism evidence="11 12">
    <name type="scientific">Pajaroellobacter abortibovis</name>
    <dbReference type="NCBI Taxonomy" id="1882918"/>
    <lineage>
        <taxon>Bacteria</taxon>
        <taxon>Pseudomonadati</taxon>
        <taxon>Myxococcota</taxon>
        <taxon>Polyangia</taxon>
        <taxon>Polyangiales</taxon>
        <taxon>Polyangiaceae</taxon>
    </lineage>
</organism>
<dbReference type="PANTHER" id="PTHR11693:SF22">
    <property type="entry name" value="ATP SYNTHASE SUBUNIT GAMMA, MITOCHONDRIAL"/>
    <property type="match status" value="1"/>
</dbReference>
<keyword evidence="5 10" id="KW-0375">Hydrogen ion transport</keyword>
<dbReference type="InterPro" id="IPR023632">
    <property type="entry name" value="ATP_synth_F1_gsu_CS"/>
</dbReference>
<evidence type="ECO:0000256" key="7">
    <source>
        <dbReference type="ARBA" id="ARBA00023136"/>
    </source>
</evidence>
<dbReference type="Gene3D" id="3.40.1380.10">
    <property type="match status" value="1"/>
</dbReference>
<dbReference type="InterPro" id="IPR035968">
    <property type="entry name" value="ATP_synth_F1_ATPase_gsu"/>
</dbReference>
<evidence type="ECO:0000313" key="12">
    <source>
        <dbReference type="Proteomes" id="UP000185544"/>
    </source>
</evidence>
<dbReference type="NCBIfam" id="TIGR01146">
    <property type="entry name" value="ATPsyn_F1gamma"/>
    <property type="match status" value="1"/>
</dbReference>
<keyword evidence="8 10" id="KW-0139">CF(1)</keyword>
<keyword evidence="10" id="KW-1003">Cell membrane</keyword>
<evidence type="ECO:0000313" key="11">
    <source>
        <dbReference type="EMBL" id="APS00451.1"/>
    </source>
</evidence>
<dbReference type="PROSITE" id="PS00153">
    <property type="entry name" value="ATPASE_GAMMA"/>
    <property type="match status" value="1"/>
</dbReference>
<dbReference type="RefSeq" id="WP_075277118.1">
    <property type="nucleotide sequence ID" value="NZ_CP016908.1"/>
</dbReference>
<dbReference type="Pfam" id="PF00231">
    <property type="entry name" value="ATP-synt"/>
    <property type="match status" value="1"/>
</dbReference>
<dbReference type="GO" id="GO:0005524">
    <property type="term" value="F:ATP binding"/>
    <property type="evidence" value="ECO:0007669"/>
    <property type="project" value="UniProtKB-UniRule"/>
</dbReference>
<dbReference type="HAMAP" id="MF_00815">
    <property type="entry name" value="ATP_synth_gamma_bact"/>
    <property type="match status" value="1"/>
</dbReference>
<evidence type="ECO:0000256" key="2">
    <source>
        <dbReference type="ARBA" id="ARBA00004170"/>
    </source>
</evidence>
<dbReference type="OrthoDB" id="9812769at2"/>
<dbReference type="AlphaFoldDB" id="A0A1L6MXW7"/>
<evidence type="ECO:0000256" key="5">
    <source>
        <dbReference type="ARBA" id="ARBA00022781"/>
    </source>
</evidence>
<dbReference type="KEGG" id="pabo:BCY86_07005"/>
<dbReference type="FunFam" id="1.10.287.80:FF:000001">
    <property type="entry name" value="ATP synthase gamma chain"/>
    <property type="match status" value="1"/>
</dbReference>
<dbReference type="InterPro" id="IPR000131">
    <property type="entry name" value="ATP_synth_F1_gsu"/>
</dbReference>
<dbReference type="GO" id="GO:0045259">
    <property type="term" value="C:proton-transporting ATP synthase complex"/>
    <property type="evidence" value="ECO:0007669"/>
    <property type="project" value="UniProtKB-KW"/>
</dbReference>
<evidence type="ECO:0000256" key="1">
    <source>
        <dbReference type="ARBA" id="ARBA00003456"/>
    </source>
</evidence>
<keyword evidence="7 10" id="KW-0472">Membrane</keyword>
<dbReference type="GO" id="GO:0042777">
    <property type="term" value="P:proton motive force-driven plasma membrane ATP synthesis"/>
    <property type="evidence" value="ECO:0007669"/>
    <property type="project" value="UniProtKB-UniRule"/>
</dbReference>
<reference evidence="11 12" key="1">
    <citation type="submission" date="2016-08" db="EMBL/GenBank/DDBJ databases">
        <title>Identification and validation of antigenic proteins from Pajaroellobacter abortibovis using de-novo genome sequence assembly and reverse vaccinology.</title>
        <authorList>
            <person name="Welly B.T."/>
            <person name="Miller M.R."/>
            <person name="Stott J.L."/>
            <person name="Blanchard M.T."/>
            <person name="Islas-Trejo A.D."/>
            <person name="O'Rourke S.M."/>
            <person name="Young A.E."/>
            <person name="Medrano J.F."/>
            <person name="Van Eenennaam A.L."/>
        </authorList>
    </citation>
    <scope>NUCLEOTIDE SEQUENCE [LARGE SCALE GENOMIC DNA]</scope>
    <source>
        <strain evidence="11 12">BTF92-0548A/99-0131</strain>
    </source>
</reference>
<dbReference type="Gene3D" id="1.10.287.80">
    <property type="entry name" value="ATP synthase, gamma subunit, helix hairpin domain"/>
    <property type="match status" value="2"/>
</dbReference>
<gene>
    <name evidence="10" type="primary">atpG</name>
    <name evidence="11" type="ORF">BCY86_07005</name>
</gene>
<dbReference type="PANTHER" id="PTHR11693">
    <property type="entry name" value="ATP SYNTHASE GAMMA CHAIN"/>
    <property type="match status" value="1"/>
</dbReference>
<evidence type="ECO:0000256" key="3">
    <source>
        <dbReference type="ARBA" id="ARBA00007681"/>
    </source>
</evidence>